<dbReference type="PANTHER" id="PTHR45947:SF3">
    <property type="entry name" value="SULFOQUINOVOSYL TRANSFERASE SQD2"/>
    <property type="match status" value="1"/>
</dbReference>
<dbReference type="EMBL" id="AJWN02000104">
    <property type="protein sequence ID" value="OEE58002.1"/>
    <property type="molecule type" value="Genomic_DNA"/>
</dbReference>
<evidence type="ECO:0000259" key="1">
    <source>
        <dbReference type="Pfam" id="PF13579"/>
    </source>
</evidence>
<feature type="domain" description="Glycosyltransferase subfamily 4-like N-terminal" evidence="1">
    <location>
        <begin position="62"/>
        <end position="158"/>
    </location>
</feature>
<comment type="caution">
    <text evidence="2">The sequence shown here is derived from an EMBL/GenBank/DDBJ whole genome shotgun (WGS) entry which is preliminary data.</text>
</comment>
<evidence type="ECO:0000313" key="2">
    <source>
        <dbReference type="EMBL" id="OEE58002.1"/>
    </source>
</evidence>
<dbReference type="PANTHER" id="PTHR45947">
    <property type="entry name" value="SULFOQUINOVOSYL TRANSFERASE SQD2"/>
    <property type="match status" value="1"/>
</dbReference>
<dbReference type="Pfam" id="PF13692">
    <property type="entry name" value="Glyco_trans_1_4"/>
    <property type="match status" value="1"/>
</dbReference>
<keyword evidence="3" id="KW-1185">Reference proteome</keyword>
<dbReference type="GO" id="GO:0016757">
    <property type="term" value="F:glycosyltransferase activity"/>
    <property type="evidence" value="ECO:0007669"/>
    <property type="project" value="TreeGrafter"/>
</dbReference>
<sequence length="347" mass="38933">MKTVLHITEAFGGGIQTALCSYARSTKDDPIHHNLLARLRPKDNTGMAIQSLFDEVKTVEGGLLAFYRAARHAVKEIQPDIIHLHSSFAGFLGRYLPKGNASIVYTPHCYAFERRDISDLMQNAYMRLEQLGLSRIDVVAGCSERECELALELGAKRAVHLNNYADLPSELINNKAEKSAPPPFNVVVVGRVSAQKDPGFLLETVRSLKAYPEYEQIHIRWLGGGDQEQEEALRKVGIEVTGMIPHQQVMQTLQNADLYLHAAAWEGMPLTLLEAARMQVPMILRIIGATQSLPYPYMVSSPETMAKQIVEFCRHPEHPDYQSALMLFNNDFSADKQRNTLLSIYEV</sequence>
<dbReference type="Pfam" id="PF13579">
    <property type="entry name" value="Glyco_trans_4_4"/>
    <property type="match status" value="1"/>
</dbReference>
<organism evidence="2 3">
    <name type="scientific">Enterovibrio norvegicus FF-454</name>
    <dbReference type="NCBI Taxonomy" id="1185651"/>
    <lineage>
        <taxon>Bacteria</taxon>
        <taxon>Pseudomonadati</taxon>
        <taxon>Pseudomonadota</taxon>
        <taxon>Gammaproteobacteria</taxon>
        <taxon>Vibrionales</taxon>
        <taxon>Vibrionaceae</taxon>
        <taxon>Enterovibrio</taxon>
    </lineage>
</organism>
<dbReference type="InterPro" id="IPR028098">
    <property type="entry name" value="Glyco_trans_4-like_N"/>
</dbReference>
<dbReference type="SUPFAM" id="SSF53756">
    <property type="entry name" value="UDP-Glycosyltransferase/glycogen phosphorylase"/>
    <property type="match status" value="1"/>
</dbReference>
<reference evidence="2 3" key="1">
    <citation type="journal article" date="2012" name="Science">
        <title>Ecological populations of bacteria act as socially cohesive units of antibiotic production and resistance.</title>
        <authorList>
            <person name="Cordero O.X."/>
            <person name="Wildschutte H."/>
            <person name="Kirkup B."/>
            <person name="Proehl S."/>
            <person name="Ngo L."/>
            <person name="Hussain F."/>
            <person name="Le Roux F."/>
            <person name="Mincer T."/>
            <person name="Polz M.F."/>
        </authorList>
    </citation>
    <scope>NUCLEOTIDE SEQUENCE [LARGE SCALE GENOMIC DNA]</scope>
    <source>
        <strain evidence="2 3">FF-454</strain>
    </source>
</reference>
<dbReference type="InterPro" id="IPR050194">
    <property type="entry name" value="Glycosyltransferase_grp1"/>
</dbReference>
<proteinExistence type="predicted"/>
<dbReference type="RefSeq" id="WP_016960839.1">
    <property type="nucleotide sequence ID" value="NZ_AJWN02000104.1"/>
</dbReference>
<dbReference type="AlphaFoldDB" id="A0A1E5BYL6"/>
<dbReference type="Gene3D" id="3.40.50.2000">
    <property type="entry name" value="Glycogen Phosphorylase B"/>
    <property type="match status" value="2"/>
</dbReference>
<dbReference type="CDD" id="cd03801">
    <property type="entry name" value="GT4_PimA-like"/>
    <property type="match status" value="1"/>
</dbReference>
<gene>
    <name evidence="2" type="ORF">A1OK_05045</name>
</gene>
<name>A0A1E5BYL6_9GAMM</name>
<evidence type="ECO:0000313" key="3">
    <source>
        <dbReference type="Proteomes" id="UP000095039"/>
    </source>
</evidence>
<protein>
    <submittedName>
        <fullName evidence="2">Capsular biosynthesis protein</fullName>
    </submittedName>
</protein>
<dbReference type="Proteomes" id="UP000095039">
    <property type="component" value="Unassembled WGS sequence"/>
</dbReference>
<accession>A0A1E5BYL6</accession>